<dbReference type="EnsemblMetazoa" id="tetur20g00820.1">
    <property type="protein sequence ID" value="tetur20g00820.1"/>
    <property type="gene ID" value="tetur20g00820"/>
</dbReference>
<evidence type="ECO:0000313" key="4">
    <source>
        <dbReference type="EnsemblMetazoa" id="tetur20g00820.1"/>
    </source>
</evidence>
<dbReference type="EMBL" id="CAEY01000509">
    <property type="status" value="NOT_ANNOTATED_CDS"/>
    <property type="molecule type" value="Genomic_DNA"/>
</dbReference>
<dbReference type="GO" id="GO:0048259">
    <property type="term" value="P:regulation of receptor-mediated endocytosis"/>
    <property type="evidence" value="ECO:0007669"/>
    <property type="project" value="TreeGrafter"/>
</dbReference>
<proteinExistence type="predicted"/>
<reference evidence="5" key="1">
    <citation type="submission" date="2011-08" db="EMBL/GenBank/DDBJ databases">
        <authorList>
            <person name="Rombauts S."/>
        </authorList>
    </citation>
    <scope>NUCLEOTIDE SEQUENCE</scope>
    <source>
        <strain evidence="5">London</strain>
    </source>
</reference>
<evidence type="ECO:0008006" key="6">
    <source>
        <dbReference type="Google" id="ProtNLM"/>
    </source>
</evidence>
<dbReference type="InterPro" id="IPR010483">
    <property type="entry name" value="Alpha_2_MRAP_C"/>
</dbReference>
<dbReference type="InterPro" id="IPR036744">
    <property type="entry name" value="RAP_sf"/>
</dbReference>
<keyword evidence="1" id="KW-0732">Signal</keyword>
<dbReference type="InterPro" id="IPR009066">
    <property type="entry name" value="MG_RAP_rcpt_1"/>
</dbReference>
<feature type="signal peptide" evidence="1">
    <location>
        <begin position="1"/>
        <end position="24"/>
    </location>
</feature>
<dbReference type="GO" id="GO:0005783">
    <property type="term" value="C:endoplasmic reticulum"/>
    <property type="evidence" value="ECO:0007669"/>
    <property type="project" value="InterPro"/>
</dbReference>
<keyword evidence="5" id="KW-1185">Reference proteome</keyword>
<accession>T1KSU0</accession>
<dbReference type="Proteomes" id="UP000015104">
    <property type="component" value="Unassembled WGS sequence"/>
</dbReference>
<organism evidence="4 5">
    <name type="scientific">Tetranychus urticae</name>
    <name type="common">Two-spotted spider mite</name>
    <dbReference type="NCBI Taxonomy" id="32264"/>
    <lineage>
        <taxon>Eukaryota</taxon>
        <taxon>Metazoa</taxon>
        <taxon>Ecdysozoa</taxon>
        <taxon>Arthropoda</taxon>
        <taxon>Chelicerata</taxon>
        <taxon>Arachnida</taxon>
        <taxon>Acari</taxon>
        <taxon>Acariformes</taxon>
        <taxon>Trombidiformes</taxon>
        <taxon>Prostigmata</taxon>
        <taxon>Eleutherengona</taxon>
        <taxon>Raphignathae</taxon>
        <taxon>Tetranychoidea</taxon>
        <taxon>Tetranychidae</taxon>
        <taxon>Tetranychus</taxon>
    </lineage>
</organism>
<dbReference type="Gene3D" id="1.20.81.10">
    <property type="entry name" value="RAP domain"/>
    <property type="match status" value="3"/>
</dbReference>
<dbReference type="Pfam" id="PF06401">
    <property type="entry name" value="Alpha-2-MRAP_C"/>
    <property type="match status" value="1"/>
</dbReference>
<name>T1KSU0_TETUR</name>
<sequence length="351" mass="41516">MKVNLSFIMSSLFVLLLIVTLSQSTSKYSRELNEEVSLSNDNIDKPFRMYKLNQLWEKASKRLTGQKLKNLMTDLKDHDKQEINLKRLRTEGADKDGMKEAAVRRNLKIILKKYSLEGDILNSENGNSVGDFKTFEKSIFRDKKLDKLWQKAMDTGFDEEQLKLLKEEFLHHQDKIDEYHRLITEHEIASIDTKKDELDNHLISFETTEKKTNITTGSMHQALEDKHFELKRNYEDLKTKVKDRTIRPKGKEFEEANVQKLWNLALAGDFTRDELESLRDELTHYQTRIKKLHFFEEQLNNERLTGKDTVNQPDDVKVSSHIERKVKELNYKVDKVHNELEKRILKRHVEL</sequence>
<evidence type="ECO:0000259" key="2">
    <source>
        <dbReference type="Pfam" id="PF06400"/>
    </source>
</evidence>
<dbReference type="OMA" id="QEFEHHQ"/>
<dbReference type="SUPFAM" id="SSF47045">
    <property type="entry name" value="RAP domain-like"/>
    <property type="match status" value="3"/>
</dbReference>
<dbReference type="PANTHER" id="PTHR16560">
    <property type="entry name" value="ALPHA-2-MACROGLOBULIN RECEPTOR-ASSOCIATED PROTEIN"/>
    <property type="match status" value="1"/>
</dbReference>
<evidence type="ECO:0000313" key="5">
    <source>
        <dbReference type="Proteomes" id="UP000015104"/>
    </source>
</evidence>
<feature type="domain" description="Alpha-2-macroglobulin RAP C-terminal" evidence="3">
    <location>
        <begin position="139"/>
        <end position="351"/>
    </location>
</feature>
<dbReference type="STRING" id="32264.T1KSU0"/>
<protein>
    <recommendedName>
        <fullName evidence="6">Alpha-2-macroglobulin RAP C-terminal domain-containing protein</fullName>
    </recommendedName>
</protein>
<dbReference type="InterPro" id="IPR038003">
    <property type="entry name" value="A2-macroglobuin_RAP"/>
</dbReference>
<dbReference type="AlphaFoldDB" id="T1KSU0"/>
<dbReference type="OrthoDB" id="5817428at2759"/>
<dbReference type="KEGG" id="tut:107366934"/>
<dbReference type="PANTHER" id="PTHR16560:SF2">
    <property type="entry name" value="ALPHA-2-MACROGLOBULIN RECEPTOR-ASSOCIATED PROTEIN"/>
    <property type="match status" value="1"/>
</dbReference>
<feature type="chain" id="PRO_5004591822" description="Alpha-2-macroglobulin RAP C-terminal domain-containing protein" evidence="1">
    <location>
        <begin position="25"/>
        <end position="351"/>
    </location>
</feature>
<dbReference type="Pfam" id="PF06400">
    <property type="entry name" value="Alpha-2-MRAP_N"/>
    <property type="match status" value="1"/>
</dbReference>
<feature type="domain" description="Alpha-2-macroglobulin receptor-associated protein" evidence="2">
    <location>
        <begin position="12"/>
        <end position="117"/>
    </location>
</feature>
<dbReference type="GO" id="GO:0008201">
    <property type="term" value="F:heparin binding"/>
    <property type="evidence" value="ECO:0007669"/>
    <property type="project" value="InterPro"/>
</dbReference>
<dbReference type="GO" id="GO:0048019">
    <property type="term" value="F:receptor antagonist activity"/>
    <property type="evidence" value="ECO:0007669"/>
    <property type="project" value="InterPro"/>
</dbReference>
<evidence type="ECO:0000256" key="1">
    <source>
        <dbReference type="SAM" id="SignalP"/>
    </source>
</evidence>
<dbReference type="eggNOG" id="KOG3956">
    <property type="taxonomic scope" value="Eukaryota"/>
</dbReference>
<evidence type="ECO:0000259" key="3">
    <source>
        <dbReference type="Pfam" id="PF06401"/>
    </source>
</evidence>
<dbReference type="GO" id="GO:0050750">
    <property type="term" value="F:low-density lipoprotein particle receptor binding"/>
    <property type="evidence" value="ECO:0007669"/>
    <property type="project" value="InterPro"/>
</dbReference>
<reference evidence="4" key="2">
    <citation type="submission" date="2015-06" db="UniProtKB">
        <authorList>
            <consortium name="EnsemblMetazoa"/>
        </authorList>
    </citation>
    <scope>IDENTIFICATION</scope>
</reference>
<dbReference type="HOGENOM" id="CLU_064512_0_0_1"/>
<gene>
    <name evidence="4" type="primary">107366934</name>
</gene>